<proteinExistence type="predicted"/>
<keyword evidence="3" id="KW-1185">Reference proteome</keyword>
<organism evidence="2 3">
    <name type="scientific">Champsocephalus esox</name>
    <name type="common">pike icefish</name>
    <dbReference type="NCBI Taxonomy" id="159716"/>
    <lineage>
        <taxon>Eukaryota</taxon>
        <taxon>Metazoa</taxon>
        <taxon>Chordata</taxon>
        <taxon>Craniata</taxon>
        <taxon>Vertebrata</taxon>
        <taxon>Euteleostomi</taxon>
        <taxon>Actinopterygii</taxon>
        <taxon>Neopterygii</taxon>
        <taxon>Teleostei</taxon>
        <taxon>Neoteleostei</taxon>
        <taxon>Acanthomorphata</taxon>
        <taxon>Eupercaria</taxon>
        <taxon>Perciformes</taxon>
        <taxon>Notothenioidei</taxon>
        <taxon>Channichthyidae</taxon>
        <taxon>Champsocephalus</taxon>
    </lineage>
</organism>
<dbReference type="Proteomes" id="UP001335648">
    <property type="component" value="Unassembled WGS sequence"/>
</dbReference>
<dbReference type="AlphaFoldDB" id="A0AAN8GF29"/>
<comment type="caution">
    <text evidence="2">The sequence shown here is derived from an EMBL/GenBank/DDBJ whole genome shotgun (WGS) entry which is preliminary data.</text>
</comment>
<feature type="region of interest" description="Disordered" evidence="1">
    <location>
        <begin position="1"/>
        <end position="40"/>
    </location>
</feature>
<protein>
    <submittedName>
        <fullName evidence="2">Uncharacterized protein</fullName>
    </submittedName>
</protein>
<accession>A0AAN8GF29</accession>
<sequence>MARAISPNYNQEPSTHLQSSAIRADCSQHSEGGGPDGREMKERTNRLRMMMGNEMGRGEFNETKIQGNVT</sequence>
<feature type="compositionally biased region" description="Polar residues" evidence="1">
    <location>
        <begin position="7"/>
        <end position="21"/>
    </location>
</feature>
<evidence type="ECO:0000313" key="3">
    <source>
        <dbReference type="Proteomes" id="UP001335648"/>
    </source>
</evidence>
<evidence type="ECO:0000313" key="2">
    <source>
        <dbReference type="EMBL" id="KAK5879187.1"/>
    </source>
</evidence>
<gene>
    <name evidence="2" type="ORF">CesoFtcFv8_024516</name>
</gene>
<name>A0AAN8GF29_9TELE</name>
<evidence type="ECO:0000256" key="1">
    <source>
        <dbReference type="SAM" id="MobiDB-lite"/>
    </source>
</evidence>
<dbReference type="EMBL" id="JAULUE010002065">
    <property type="protein sequence ID" value="KAK5879187.1"/>
    <property type="molecule type" value="Genomic_DNA"/>
</dbReference>
<reference evidence="2 3" key="1">
    <citation type="journal article" date="2023" name="Mol. Biol. Evol.">
        <title>Genomics of Secondarily Temperate Adaptation in the Only Non-Antarctic Icefish.</title>
        <authorList>
            <person name="Rivera-Colon A.G."/>
            <person name="Rayamajhi N."/>
            <person name="Minhas B.F."/>
            <person name="Madrigal G."/>
            <person name="Bilyk K.T."/>
            <person name="Yoon V."/>
            <person name="Hune M."/>
            <person name="Gregory S."/>
            <person name="Cheng C.H.C."/>
            <person name="Catchen J.M."/>
        </authorList>
    </citation>
    <scope>NUCLEOTIDE SEQUENCE [LARGE SCALE GENOMIC DNA]</scope>
    <source>
        <strain evidence="2">JC2023a</strain>
    </source>
</reference>